<protein>
    <submittedName>
        <fullName evidence="2">RAC-alpha serine/threonine-protein kinase</fullName>
    </submittedName>
</protein>
<organism evidence="2 3">
    <name type="scientific">Datura stramonium</name>
    <name type="common">Jimsonweed</name>
    <name type="synonym">Common thornapple</name>
    <dbReference type="NCBI Taxonomy" id="4076"/>
    <lineage>
        <taxon>Eukaryota</taxon>
        <taxon>Viridiplantae</taxon>
        <taxon>Streptophyta</taxon>
        <taxon>Embryophyta</taxon>
        <taxon>Tracheophyta</taxon>
        <taxon>Spermatophyta</taxon>
        <taxon>Magnoliopsida</taxon>
        <taxon>eudicotyledons</taxon>
        <taxon>Gunneridae</taxon>
        <taxon>Pentapetalae</taxon>
        <taxon>asterids</taxon>
        <taxon>lamiids</taxon>
        <taxon>Solanales</taxon>
        <taxon>Solanaceae</taxon>
        <taxon>Solanoideae</taxon>
        <taxon>Datureae</taxon>
        <taxon>Datura</taxon>
    </lineage>
</organism>
<dbReference type="PROSITE" id="PS51490">
    <property type="entry name" value="KHA"/>
    <property type="match status" value="1"/>
</dbReference>
<dbReference type="Proteomes" id="UP000823775">
    <property type="component" value="Unassembled WGS sequence"/>
</dbReference>
<feature type="domain" description="KHA" evidence="1">
    <location>
        <begin position="63"/>
        <end position="125"/>
    </location>
</feature>
<gene>
    <name evidence="2" type="primary">AKT1_3</name>
    <name evidence="2" type="ORF">HAX54_053351</name>
</gene>
<dbReference type="InterPro" id="IPR021789">
    <property type="entry name" value="KHA_dom"/>
</dbReference>
<reference evidence="2 3" key="1">
    <citation type="journal article" date="2021" name="BMC Genomics">
        <title>Datura genome reveals duplications of psychoactive alkaloid biosynthetic genes and high mutation rate following tissue culture.</title>
        <authorList>
            <person name="Rajewski A."/>
            <person name="Carter-House D."/>
            <person name="Stajich J."/>
            <person name="Litt A."/>
        </authorList>
    </citation>
    <scope>NUCLEOTIDE SEQUENCE [LARGE SCALE GENOMIC DNA]</scope>
    <source>
        <strain evidence="2">AR-01</strain>
    </source>
</reference>
<evidence type="ECO:0000313" key="2">
    <source>
        <dbReference type="EMBL" id="MCE3214803.1"/>
    </source>
</evidence>
<proteinExistence type="predicted"/>
<keyword evidence="2" id="KW-0808">Transferase</keyword>
<name>A0ABS8WRY8_DATST</name>
<accession>A0ABS8WRY8</accession>
<keyword evidence="3" id="KW-1185">Reference proteome</keyword>
<sequence>MDDFRNTKDVWIRYVTAIYWKYDLFGDPWNKLDSKFEMKDPVMKKGVMLETEHMLTLCFSTRVITVSCPEKADTAGELVLLTNSFQQLLDIGSKIYGIKQAKVLSKDGTEIDNFELIRDGDQVNG</sequence>
<evidence type="ECO:0000259" key="1">
    <source>
        <dbReference type="PROSITE" id="PS51490"/>
    </source>
</evidence>
<dbReference type="Pfam" id="PF11834">
    <property type="entry name" value="KHA"/>
    <property type="match status" value="1"/>
</dbReference>
<comment type="caution">
    <text evidence="2">The sequence shown here is derived from an EMBL/GenBank/DDBJ whole genome shotgun (WGS) entry which is preliminary data.</text>
</comment>
<keyword evidence="2" id="KW-0418">Kinase</keyword>
<dbReference type="EMBL" id="JACEIK010009905">
    <property type="protein sequence ID" value="MCE3214803.1"/>
    <property type="molecule type" value="Genomic_DNA"/>
</dbReference>
<evidence type="ECO:0000313" key="3">
    <source>
        <dbReference type="Proteomes" id="UP000823775"/>
    </source>
</evidence>
<dbReference type="GO" id="GO:0016301">
    <property type="term" value="F:kinase activity"/>
    <property type="evidence" value="ECO:0007669"/>
    <property type="project" value="UniProtKB-KW"/>
</dbReference>